<evidence type="ECO:0000313" key="20">
    <source>
        <dbReference type="EMBL" id="AFN27592.1"/>
    </source>
</evidence>
<evidence type="ECO:0000256" key="18">
    <source>
        <dbReference type="RuleBase" id="RU003403"/>
    </source>
</evidence>
<evidence type="ECO:0000256" key="2">
    <source>
        <dbReference type="ARBA" id="ARBA00004448"/>
    </source>
</evidence>
<keyword evidence="13 18" id="KW-0520">NAD</keyword>
<dbReference type="AlphaFoldDB" id="U5HTE4"/>
<evidence type="ECO:0000256" key="16">
    <source>
        <dbReference type="ARBA" id="ARBA00023136"/>
    </source>
</evidence>
<evidence type="ECO:0000256" key="14">
    <source>
        <dbReference type="ARBA" id="ARBA00023075"/>
    </source>
</evidence>
<keyword evidence="12 18" id="KW-1133">Transmembrane helix</keyword>
<dbReference type="PRINTS" id="PR01436">
    <property type="entry name" value="NADHDHGNASE2"/>
</dbReference>
<evidence type="ECO:0000256" key="8">
    <source>
        <dbReference type="ARBA" id="ARBA00022692"/>
    </source>
</evidence>
<feature type="transmembrane region" description="Helical" evidence="18">
    <location>
        <begin position="303"/>
        <end position="323"/>
    </location>
</feature>
<comment type="catalytic activity">
    <reaction evidence="17 18">
        <text>a ubiquinone + NADH + 5 H(+)(in) = a ubiquinol + NAD(+) + 4 H(+)(out)</text>
        <dbReference type="Rhea" id="RHEA:29091"/>
        <dbReference type="Rhea" id="RHEA-COMP:9565"/>
        <dbReference type="Rhea" id="RHEA-COMP:9566"/>
        <dbReference type="ChEBI" id="CHEBI:15378"/>
        <dbReference type="ChEBI" id="CHEBI:16389"/>
        <dbReference type="ChEBI" id="CHEBI:17976"/>
        <dbReference type="ChEBI" id="CHEBI:57540"/>
        <dbReference type="ChEBI" id="CHEBI:57945"/>
        <dbReference type="EC" id="7.1.1.2"/>
    </reaction>
</comment>
<evidence type="ECO:0000256" key="1">
    <source>
        <dbReference type="ARBA" id="ARBA00003257"/>
    </source>
</evidence>
<evidence type="ECO:0000256" key="12">
    <source>
        <dbReference type="ARBA" id="ARBA00022989"/>
    </source>
</evidence>
<feature type="transmembrane region" description="Helical" evidence="18">
    <location>
        <begin position="141"/>
        <end position="158"/>
    </location>
</feature>
<dbReference type="InterPro" id="IPR001750">
    <property type="entry name" value="ND/Mrp_TM"/>
</dbReference>
<keyword evidence="10 18" id="KW-1278">Translocase</keyword>
<evidence type="ECO:0000256" key="17">
    <source>
        <dbReference type="ARBA" id="ARBA00049551"/>
    </source>
</evidence>
<dbReference type="PANTHER" id="PTHR46552:SF1">
    <property type="entry name" value="NADH-UBIQUINONE OXIDOREDUCTASE CHAIN 2"/>
    <property type="match status" value="1"/>
</dbReference>
<feature type="transmembrane region" description="Helical" evidence="18">
    <location>
        <begin position="165"/>
        <end position="184"/>
    </location>
</feature>
<proteinExistence type="inferred from homology"/>
<comment type="similarity">
    <text evidence="3 18">Belongs to the complex I subunit 2 family.</text>
</comment>
<dbReference type="GO" id="GO:0008137">
    <property type="term" value="F:NADH dehydrogenase (ubiquinone) activity"/>
    <property type="evidence" value="ECO:0007669"/>
    <property type="project" value="UniProtKB-EC"/>
</dbReference>
<dbReference type="EMBL" id="JX131613">
    <property type="protein sequence ID" value="AFN27592.1"/>
    <property type="molecule type" value="Genomic_DNA"/>
</dbReference>
<feature type="transmembrane region" description="Helical" evidence="18">
    <location>
        <begin position="229"/>
        <end position="249"/>
    </location>
</feature>
<feature type="transmembrane region" description="Helical" evidence="18">
    <location>
        <begin position="190"/>
        <end position="208"/>
    </location>
</feature>
<dbReference type="InterPro" id="IPR050175">
    <property type="entry name" value="Complex_I_Subunit_2"/>
</dbReference>
<keyword evidence="6" id="KW-0813">Transport</keyword>
<geneLocation type="mitochondrion" evidence="20"/>
<evidence type="ECO:0000256" key="13">
    <source>
        <dbReference type="ARBA" id="ARBA00023027"/>
    </source>
</evidence>
<organism evidence="20">
    <name type="scientific">Diadromus collaris</name>
    <dbReference type="NCBI Taxonomy" id="7421"/>
    <lineage>
        <taxon>Eukaryota</taxon>
        <taxon>Metazoa</taxon>
        <taxon>Ecdysozoa</taxon>
        <taxon>Arthropoda</taxon>
        <taxon>Hexapoda</taxon>
        <taxon>Insecta</taxon>
        <taxon>Pterygota</taxon>
        <taxon>Neoptera</taxon>
        <taxon>Endopterygota</taxon>
        <taxon>Hymenoptera</taxon>
        <taxon>Apocrita</taxon>
        <taxon>Ichneumonoidea</taxon>
        <taxon>Ichneumonidae</taxon>
        <taxon>Ichneumoninae</taxon>
        <taxon>Diadromus</taxon>
    </lineage>
</organism>
<feature type="transmembrane region" description="Helical" evidence="18">
    <location>
        <begin position="6"/>
        <end position="31"/>
    </location>
</feature>
<gene>
    <name evidence="20" type="primary">ND2</name>
</gene>
<feature type="transmembrane region" description="Helical" evidence="18">
    <location>
        <begin position="75"/>
        <end position="94"/>
    </location>
</feature>
<dbReference type="GO" id="GO:0005743">
    <property type="term" value="C:mitochondrial inner membrane"/>
    <property type="evidence" value="ECO:0007669"/>
    <property type="project" value="UniProtKB-SubCell"/>
</dbReference>
<reference evidence="20" key="1">
    <citation type="journal article" date="2013" name="Mitochondrial DNA">
        <title>The mitochondrial genome of Diadromus collaris (Hymenoptera: Ichneumonidae).</title>
        <authorList>
            <person name="Li Q."/>
            <person name="Wei S.J."/>
            <person name="Shi M."/>
            <person name="Chen X.X."/>
        </authorList>
    </citation>
    <scope>NUCLEOTIDE SEQUENCE</scope>
</reference>
<evidence type="ECO:0000256" key="6">
    <source>
        <dbReference type="ARBA" id="ARBA00022448"/>
    </source>
</evidence>
<sequence length="329" mass="40008">MFMKIYIFPIILLSPVIMMSCNSWFSIWMVMELNLMSFIPFIIFFNKFFKELSIKYFIVQAFSSSLLIISSNLMFMNFFNIKILMILLINLSLFMKIGSPPFHNWFINMMNNMNWMNCLMLSTWQKIIPMISIMYMINKNLIYLMTIFSSIIGSIMALNHQSIRIILSYSSINHMSWMFMNLLINELIWMYYFLSYLLINMSIMIILNKFNLFYINQFYSINMLIKNKFFILLNFFSISSLPPMFGFTMKWISLYFFNINFIQIILMLMILMSIFSFMYYMRIYINIILNFKLLNKLILINKFIYFNYSNNLIIMFSFINMWMMSLWMF</sequence>
<dbReference type="EC" id="7.1.1.2" evidence="4 18"/>
<evidence type="ECO:0000256" key="15">
    <source>
        <dbReference type="ARBA" id="ARBA00023128"/>
    </source>
</evidence>
<keyword evidence="16 18" id="KW-0472">Membrane</keyword>
<feature type="transmembrane region" description="Helical" evidence="18">
    <location>
        <begin position="261"/>
        <end position="282"/>
    </location>
</feature>
<feature type="domain" description="NADH:quinone oxidoreductase/Mrp antiporter transmembrane" evidence="19">
    <location>
        <begin position="22"/>
        <end position="267"/>
    </location>
</feature>
<keyword evidence="15 18" id="KW-0496">Mitochondrion</keyword>
<keyword evidence="11 18" id="KW-0249">Electron transport</keyword>
<evidence type="ECO:0000256" key="10">
    <source>
        <dbReference type="ARBA" id="ARBA00022967"/>
    </source>
</evidence>
<keyword evidence="14 18" id="KW-0830">Ubiquinone</keyword>
<accession>U5HTE4</accession>
<dbReference type="GO" id="GO:0006120">
    <property type="term" value="P:mitochondrial electron transport, NADH to ubiquinone"/>
    <property type="evidence" value="ECO:0007669"/>
    <property type="project" value="InterPro"/>
</dbReference>
<comment type="function">
    <text evidence="1">Core subunit of the mitochondrial membrane respiratory chain NADH dehydrogenase (Complex I) that is believed to belong to the minimal assembly required for catalysis. Complex I functions in the transfer of electrons from NADH to the respiratory chain. The immediate electron acceptor for the enzyme is believed to be ubiquinone.</text>
</comment>
<name>U5HTE4_9HYME</name>
<evidence type="ECO:0000256" key="4">
    <source>
        <dbReference type="ARBA" id="ARBA00012944"/>
    </source>
</evidence>
<evidence type="ECO:0000259" key="19">
    <source>
        <dbReference type="Pfam" id="PF00361"/>
    </source>
</evidence>
<evidence type="ECO:0000256" key="3">
    <source>
        <dbReference type="ARBA" id="ARBA00007012"/>
    </source>
</evidence>
<comment type="function">
    <text evidence="18">Core subunit of the mitochondrial membrane respiratory chain NADH dehydrogenase (Complex I) which catalyzes electron transfer from NADH through the respiratory chain, using ubiquinone as an electron acceptor. Essential for the catalytic activity and assembly of complex I.</text>
</comment>
<keyword evidence="9 18" id="KW-0999">Mitochondrion inner membrane</keyword>
<evidence type="ECO:0000256" key="9">
    <source>
        <dbReference type="ARBA" id="ARBA00022792"/>
    </source>
</evidence>
<dbReference type="Pfam" id="PF00361">
    <property type="entry name" value="Proton_antipo_M"/>
    <property type="match status" value="1"/>
</dbReference>
<evidence type="ECO:0000256" key="7">
    <source>
        <dbReference type="ARBA" id="ARBA00022660"/>
    </source>
</evidence>
<comment type="subcellular location">
    <subcellularLocation>
        <location evidence="2 18">Mitochondrion inner membrane</location>
        <topology evidence="2 18">Multi-pass membrane protein</topology>
    </subcellularLocation>
</comment>
<protein>
    <recommendedName>
        <fullName evidence="5 18">NADH-ubiquinone oxidoreductase chain 2</fullName>
        <ecNumber evidence="4 18">7.1.1.2</ecNumber>
    </recommendedName>
</protein>
<dbReference type="PROSITE" id="PS51257">
    <property type="entry name" value="PROKAR_LIPOPROTEIN"/>
    <property type="match status" value="1"/>
</dbReference>
<evidence type="ECO:0000256" key="5">
    <source>
        <dbReference type="ARBA" id="ARBA00021008"/>
    </source>
</evidence>
<feature type="transmembrane region" description="Helical" evidence="18">
    <location>
        <begin position="115"/>
        <end position="135"/>
    </location>
</feature>
<dbReference type="InterPro" id="IPR003917">
    <property type="entry name" value="NADH_UbQ_OxRdtase_chain2"/>
</dbReference>
<keyword evidence="7 18" id="KW-0679">Respiratory chain</keyword>
<evidence type="ECO:0000256" key="11">
    <source>
        <dbReference type="ARBA" id="ARBA00022982"/>
    </source>
</evidence>
<dbReference type="PANTHER" id="PTHR46552">
    <property type="entry name" value="NADH-UBIQUINONE OXIDOREDUCTASE CHAIN 2"/>
    <property type="match status" value="1"/>
</dbReference>
<keyword evidence="8 18" id="KW-0812">Transmembrane</keyword>